<evidence type="ECO:0000259" key="7">
    <source>
        <dbReference type="PROSITE" id="PS01031"/>
    </source>
</evidence>
<feature type="compositionally biased region" description="Basic and acidic residues" evidence="5">
    <location>
        <begin position="155"/>
        <end position="166"/>
    </location>
</feature>
<keyword evidence="6" id="KW-0472">Membrane</keyword>
<feature type="compositionally biased region" description="Basic and acidic residues" evidence="5">
    <location>
        <begin position="248"/>
        <end position="280"/>
    </location>
</feature>
<dbReference type="FunCoup" id="B9SE69">
    <property type="interactions" value="4"/>
</dbReference>
<dbReference type="GO" id="GO:0006952">
    <property type="term" value="P:defense response"/>
    <property type="evidence" value="ECO:0007669"/>
    <property type="project" value="UniProtKB-KW"/>
</dbReference>
<reference evidence="9" key="1">
    <citation type="journal article" date="2010" name="Nat. Biotechnol.">
        <title>Draft genome sequence of the oilseed species Ricinus communis.</title>
        <authorList>
            <person name="Chan A.P."/>
            <person name="Crabtree J."/>
            <person name="Zhao Q."/>
            <person name="Lorenzi H."/>
            <person name="Orvis J."/>
            <person name="Puiu D."/>
            <person name="Melake-Berhan A."/>
            <person name="Jones K.M."/>
            <person name="Redman J."/>
            <person name="Chen G."/>
            <person name="Cahoon E.B."/>
            <person name="Gedil M."/>
            <person name="Stanke M."/>
            <person name="Haas B.J."/>
            <person name="Wortman J.R."/>
            <person name="Fraser-Liggett C.M."/>
            <person name="Ravel J."/>
            <person name="Rabinowicz P.D."/>
        </authorList>
    </citation>
    <scope>NUCLEOTIDE SEQUENCE [LARGE SCALE GENOMIC DNA]</scope>
    <source>
        <strain evidence="9">cv. Hale</strain>
    </source>
</reference>
<feature type="compositionally biased region" description="Polar residues" evidence="5">
    <location>
        <begin position="364"/>
        <end position="373"/>
    </location>
</feature>
<dbReference type="GO" id="GO:0005886">
    <property type="term" value="C:plasma membrane"/>
    <property type="evidence" value="ECO:0007669"/>
    <property type="project" value="UniProtKB-SubCell"/>
</dbReference>
<feature type="region of interest" description="Disordered" evidence="5">
    <location>
        <begin position="248"/>
        <end position="480"/>
    </location>
</feature>
<comment type="similarity">
    <text evidence="4">Belongs to the small heat shock protein (HSP20) family.</text>
</comment>
<feature type="compositionally biased region" description="Basic and acidic residues" evidence="5">
    <location>
        <begin position="294"/>
        <end position="312"/>
    </location>
</feature>
<proteinExistence type="inferred from homology"/>
<feature type="transmembrane region" description="Helical" evidence="6">
    <location>
        <begin position="483"/>
        <end position="502"/>
    </location>
</feature>
<dbReference type="GO" id="GO:0034605">
    <property type="term" value="P:cellular response to heat"/>
    <property type="evidence" value="ECO:0000318"/>
    <property type="project" value="GO_Central"/>
</dbReference>
<dbReference type="InParanoid" id="B9SE69"/>
<dbReference type="InterPro" id="IPR008978">
    <property type="entry name" value="HSP20-like_chaperone"/>
</dbReference>
<evidence type="ECO:0000256" key="6">
    <source>
        <dbReference type="SAM" id="Phobius"/>
    </source>
</evidence>
<dbReference type="CDD" id="cd06464">
    <property type="entry name" value="ACD_sHsps-like"/>
    <property type="match status" value="1"/>
</dbReference>
<feature type="compositionally biased region" description="Basic and acidic residues" evidence="5">
    <location>
        <begin position="323"/>
        <end position="333"/>
    </location>
</feature>
<dbReference type="OrthoDB" id="1920188at2759"/>
<dbReference type="Proteomes" id="UP000008311">
    <property type="component" value="Unassembled WGS sequence"/>
</dbReference>
<feature type="compositionally biased region" description="Low complexity" evidence="5">
    <location>
        <begin position="468"/>
        <end position="480"/>
    </location>
</feature>
<dbReference type="OMA" id="CARKDAF"/>
<accession>B9SE69</accession>
<dbReference type="InterPro" id="IPR002068">
    <property type="entry name" value="A-crystallin/Hsp20_dom"/>
</dbReference>
<dbReference type="eggNOG" id="KOG0710">
    <property type="taxonomic scope" value="Eukaryota"/>
</dbReference>
<keyword evidence="3" id="KW-0611">Plant defense</keyword>
<dbReference type="KEGG" id="rcu:8287537"/>
<dbReference type="AlphaFoldDB" id="B9SE69"/>
<evidence type="ECO:0000256" key="2">
    <source>
        <dbReference type="ARBA" id="ARBA00022475"/>
    </source>
</evidence>
<evidence type="ECO:0000313" key="9">
    <source>
        <dbReference type="Proteomes" id="UP000008311"/>
    </source>
</evidence>
<evidence type="ECO:0000256" key="3">
    <source>
        <dbReference type="ARBA" id="ARBA00022821"/>
    </source>
</evidence>
<keyword evidence="6" id="KW-1133">Transmembrane helix</keyword>
<evidence type="ECO:0000313" key="8">
    <source>
        <dbReference type="EMBL" id="EEF38028.1"/>
    </source>
</evidence>
<feature type="domain" description="SHSP" evidence="7">
    <location>
        <begin position="23"/>
        <end position="146"/>
    </location>
</feature>
<keyword evidence="6" id="KW-0812">Transmembrane</keyword>
<dbReference type="PANTHER" id="PTHR43670:SF34">
    <property type="entry name" value="HSP20-LIKE CHAPERONES SUPERFAMILY PROTEIN"/>
    <property type="match status" value="1"/>
</dbReference>
<sequence length="507" mass="57528">MELELGLKITRNRDDITSHANLRITKDFTGPLFLSRETDTMFLLIAYLKGFKRENIEIDINKDGDRITINGKRAVQEMVLSGWIICKKDVELRAFRKVFQIPDGVVLDRVKAKFNDKESSLTIVMPKLVKGMQGVEIQEVKEFDIGEPHATQSGHDCKLPEGEHKELKKKRNEEAEEVGQKEIGRKEPETPRIITDENAKEIAEVFPDNSKEMMLREKPEESKIKRVVEKNVDEGEFQKMKDVAEAELAPERFVDMKLQEKPEIEGGKESEGATPEKAESPDMAATSQVIAATEPEKVKKEKKIERPEEKKLNPSKKLPQLKEQQKQQDKPEAEIVEEEKIEEHGHEREGTKFTEAEKQEIGNPPTQFEQGQATEAVKESREQESEGKVQETKNSDADKKQNQAEIEHSKQQPKRNEDNGQAENPDGTGNEIEQEANDKAKLPEGKQMEEHELLEIEKQKEHVEQAAKAKNAASKGSKLSSPLVVAGSAILVSLIVLVINFIRDKRR</sequence>
<dbReference type="STRING" id="3988.B9SE69"/>
<protein>
    <recommendedName>
        <fullName evidence="7">SHSP domain-containing protein</fullName>
    </recommendedName>
</protein>
<dbReference type="SUPFAM" id="SSF49764">
    <property type="entry name" value="HSP20-like chaperones"/>
    <property type="match status" value="1"/>
</dbReference>
<gene>
    <name evidence="8" type="ORF">RCOM_0959170</name>
</gene>
<evidence type="ECO:0000256" key="5">
    <source>
        <dbReference type="SAM" id="MobiDB-lite"/>
    </source>
</evidence>
<evidence type="ECO:0000256" key="1">
    <source>
        <dbReference type="ARBA" id="ARBA00004162"/>
    </source>
</evidence>
<feature type="compositionally biased region" description="Basic and acidic residues" evidence="5">
    <location>
        <begin position="376"/>
        <end position="418"/>
    </location>
</feature>
<feature type="region of interest" description="Disordered" evidence="5">
    <location>
        <begin position="148"/>
        <end position="184"/>
    </location>
</feature>
<comment type="subcellular location">
    <subcellularLocation>
        <location evidence="1">Cell membrane</location>
        <topology evidence="1">Single-pass membrane protein</topology>
    </subcellularLocation>
</comment>
<dbReference type="PANTHER" id="PTHR43670">
    <property type="entry name" value="HEAT SHOCK PROTEIN 26"/>
    <property type="match status" value="1"/>
</dbReference>
<organism evidence="8 9">
    <name type="scientific">Ricinus communis</name>
    <name type="common">Castor bean</name>
    <dbReference type="NCBI Taxonomy" id="3988"/>
    <lineage>
        <taxon>Eukaryota</taxon>
        <taxon>Viridiplantae</taxon>
        <taxon>Streptophyta</taxon>
        <taxon>Embryophyta</taxon>
        <taxon>Tracheophyta</taxon>
        <taxon>Spermatophyta</taxon>
        <taxon>Magnoliopsida</taxon>
        <taxon>eudicotyledons</taxon>
        <taxon>Gunneridae</taxon>
        <taxon>Pentapetalae</taxon>
        <taxon>rosids</taxon>
        <taxon>fabids</taxon>
        <taxon>Malpighiales</taxon>
        <taxon>Euphorbiaceae</taxon>
        <taxon>Acalyphoideae</taxon>
        <taxon>Acalypheae</taxon>
        <taxon>Ricinus</taxon>
    </lineage>
</organism>
<keyword evidence="2" id="KW-1003">Cell membrane</keyword>
<dbReference type="EMBL" id="EQ973935">
    <property type="protein sequence ID" value="EEF38028.1"/>
    <property type="molecule type" value="Genomic_DNA"/>
</dbReference>
<keyword evidence="9" id="KW-1185">Reference proteome</keyword>
<dbReference type="Gene3D" id="2.60.40.790">
    <property type="match status" value="1"/>
</dbReference>
<name>B9SE69_RICCO</name>
<feature type="compositionally biased region" description="Basic and acidic residues" evidence="5">
    <location>
        <begin position="341"/>
        <end position="360"/>
    </location>
</feature>
<feature type="compositionally biased region" description="Basic and acidic residues" evidence="5">
    <location>
        <begin position="436"/>
        <end position="467"/>
    </location>
</feature>
<evidence type="ECO:0000256" key="4">
    <source>
        <dbReference type="PROSITE-ProRule" id="PRU00285"/>
    </source>
</evidence>
<dbReference type="PROSITE" id="PS01031">
    <property type="entry name" value="SHSP"/>
    <property type="match status" value="1"/>
</dbReference>